<sequence length="69" mass="7958">MIKQGLRLPAKGHNALFSQLCKMLGKRRLTDPHPLDQLANAEFLRLNEMAQAKEPRLVREDSQEFSRLT</sequence>
<dbReference type="EMBL" id="JMIW01000001">
    <property type="protein sequence ID" value="KEO91361.1"/>
    <property type="molecule type" value="Genomic_DNA"/>
</dbReference>
<name>A0A074M989_ERYLO</name>
<organism evidence="1 2">
    <name type="scientific">Erythrobacter longus</name>
    <dbReference type="NCBI Taxonomy" id="1044"/>
    <lineage>
        <taxon>Bacteria</taxon>
        <taxon>Pseudomonadati</taxon>
        <taxon>Pseudomonadota</taxon>
        <taxon>Alphaproteobacteria</taxon>
        <taxon>Sphingomonadales</taxon>
        <taxon>Erythrobacteraceae</taxon>
        <taxon>Erythrobacter/Porphyrobacter group</taxon>
        <taxon>Erythrobacter</taxon>
    </lineage>
</organism>
<dbReference type="AlphaFoldDB" id="A0A074M989"/>
<reference evidence="1 2" key="1">
    <citation type="submission" date="2014-04" db="EMBL/GenBank/DDBJ databases">
        <title>A comprehensive comparison of genomes of Erythrobacter spp. strains.</title>
        <authorList>
            <person name="Zheng Q."/>
        </authorList>
    </citation>
    <scope>NUCLEOTIDE SEQUENCE [LARGE SCALE GENOMIC DNA]</scope>
    <source>
        <strain evidence="1 2">DSM 6997</strain>
    </source>
</reference>
<gene>
    <name evidence="1" type="ORF">EH31_01480</name>
</gene>
<accession>A0A074M989</accession>
<dbReference type="Proteomes" id="UP000027647">
    <property type="component" value="Unassembled WGS sequence"/>
</dbReference>
<evidence type="ECO:0000313" key="2">
    <source>
        <dbReference type="Proteomes" id="UP000027647"/>
    </source>
</evidence>
<proteinExistence type="predicted"/>
<protein>
    <submittedName>
        <fullName evidence="1">Uncharacterized protein</fullName>
    </submittedName>
</protein>
<keyword evidence="2" id="KW-1185">Reference proteome</keyword>
<evidence type="ECO:0000313" key="1">
    <source>
        <dbReference type="EMBL" id="KEO91361.1"/>
    </source>
</evidence>
<comment type="caution">
    <text evidence="1">The sequence shown here is derived from an EMBL/GenBank/DDBJ whole genome shotgun (WGS) entry which is preliminary data.</text>
</comment>